<accession>A0A2P9AR88</accession>
<keyword evidence="1" id="KW-0732">Signal</keyword>
<dbReference type="AlphaFoldDB" id="A0A2P9AR88"/>
<evidence type="ECO:0000313" key="2">
    <source>
        <dbReference type="EMBL" id="SJM33681.1"/>
    </source>
</evidence>
<name>A0A2P9AR88_9HYPH</name>
<feature type="chain" id="PRO_5015196219" evidence="1">
    <location>
        <begin position="30"/>
        <end position="125"/>
    </location>
</feature>
<organism evidence="2 3">
    <name type="scientific">Mesorhizobium delmotii</name>
    <dbReference type="NCBI Taxonomy" id="1631247"/>
    <lineage>
        <taxon>Bacteria</taxon>
        <taxon>Pseudomonadati</taxon>
        <taxon>Pseudomonadota</taxon>
        <taxon>Alphaproteobacteria</taxon>
        <taxon>Hyphomicrobiales</taxon>
        <taxon>Phyllobacteriaceae</taxon>
        <taxon>Mesorhizobium</taxon>
    </lineage>
</organism>
<feature type="signal peptide" evidence="1">
    <location>
        <begin position="1"/>
        <end position="29"/>
    </location>
</feature>
<sequence>MRHWSVRRVFVFFLAVFVTAGMASSYVQASDMAAKMASDMAAMDNGDCKACLPTGGSNGKAMICISGCVTPVLAVLPQAEPMAIGDVPISFTVLHPSLHGTEPLPNPGPPRTTDIVTLRLLPDAA</sequence>
<evidence type="ECO:0000313" key="3">
    <source>
        <dbReference type="Proteomes" id="UP000245698"/>
    </source>
</evidence>
<evidence type="ECO:0000256" key="1">
    <source>
        <dbReference type="SAM" id="SignalP"/>
    </source>
</evidence>
<protein>
    <submittedName>
        <fullName evidence="2">Uncharacterized protein</fullName>
    </submittedName>
</protein>
<dbReference type="RefSeq" id="WP_123150370.1">
    <property type="nucleotide sequence ID" value="NZ_FUIG01000044.1"/>
</dbReference>
<reference evidence="3" key="1">
    <citation type="submission" date="2016-12" db="EMBL/GenBank/DDBJ databases">
        <authorList>
            <person name="Brunel B."/>
        </authorList>
    </citation>
    <scope>NUCLEOTIDE SEQUENCE [LARGE SCALE GENOMIC DNA]</scope>
</reference>
<gene>
    <name evidence="2" type="ORF">BQ8482_360082</name>
</gene>
<dbReference type="Proteomes" id="UP000245698">
    <property type="component" value="Unassembled WGS sequence"/>
</dbReference>
<keyword evidence="3" id="KW-1185">Reference proteome</keyword>
<proteinExistence type="predicted"/>
<dbReference type="EMBL" id="FUIG01000044">
    <property type="protein sequence ID" value="SJM33681.1"/>
    <property type="molecule type" value="Genomic_DNA"/>
</dbReference>